<dbReference type="InterPro" id="IPR029045">
    <property type="entry name" value="ClpP/crotonase-like_dom_sf"/>
</dbReference>
<keyword evidence="5" id="KW-1185">Reference proteome</keyword>
<evidence type="ECO:0000259" key="2">
    <source>
        <dbReference type="Pfam" id="PF03572"/>
    </source>
</evidence>
<evidence type="ECO:0000313" key="5">
    <source>
        <dbReference type="Proteomes" id="UP001623661"/>
    </source>
</evidence>
<organism evidence="4 5">
    <name type="scientific">Candidatus Clostridium radicumherbarum</name>
    <dbReference type="NCBI Taxonomy" id="3381662"/>
    <lineage>
        <taxon>Bacteria</taxon>
        <taxon>Bacillati</taxon>
        <taxon>Bacillota</taxon>
        <taxon>Clostridia</taxon>
        <taxon>Eubacteriales</taxon>
        <taxon>Clostridiaceae</taxon>
        <taxon>Clostridium</taxon>
    </lineage>
</organism>
<dbReference type="InterPro" id="IPR028204">
    <property type="entry name" value="Tricorn_C1"/>
</dbReference>
<dbReference type="SUPFAM" id="SSF52096">
    <property type="entry name" value="ClpP/crotonase"/>
    <property type="match status" value="1"/>
</dbReference>
<dbReference type="Proteomes" id="UP001623661">
    <property type="component" value="Unassembled WGS sequence"/>
</dbReference>
<keyword evidence="1" id="KW-1133">Transmembrane helix</keyword>
<name>A0ABW8TQJ7_9CLOT</name>
<evidence type="ECO:0000259" key="3">
    <source>
        <dbReference type="Pfam" id="PF14684"/>
    </source>
</evidence>
<dbReference type="Gene3D" id="3.30.750.44">
    <property type="match status" value="1"/>
</dbReference>
<keyword evidence="1" id="KW-0812">Transmembrane</keyword>
<sequence length="506" mass="57393">MRRLKIVLKIILCIAIALCVIGYGFISVLITPKKVVSKGQLKELTSEEKLEDFRYMYNILKDSFPFFKVEKDKTGFDWLANKEKFEKQIEATKSNEEFYYTLSGIVKMIQNGHTGVVTPSRYYGMAQSYTSIMNHPWDTVLNQSGVKNKYETWKSIVKESTDVLPVKIKYVEGKYIATEDYDNIKKGYVLETINEKQIDEYFKSNLDKYYLNYDYKRDKLYISSNLILAEKDKEYRAVFTNKEGVKITEKFTPIAYEQKSLTSTESSSCQQKIIEPNKIAYLKVKSMSNITLISDRTLILEFFKSIKDYPYLILDIRGNGGGTDNYWEENVVAPLIVKKTSSINAMAYRGSYIKTFMRGRGIITKPISGLPEQFKSRYTSEMESFITAPTSVSPENSVGFNGKIFLLVDDAVYSSSESFAAFCKGTGFAEIVGTNTGGDGIGIDPCVMALPNSGLVVRFSLDMGINADNTVNEQAHTKPDIYVETTYNDFLEGKDTILNKAVELCK</sequence>
<dbReference type="RefSeq" id="WP_406764569.1">
    <property type="nucleotide sequence ID" value="NZ_JBJHZY010000001.1"/>
</dbReference>
<dbReference type="Pfam" id="PF03572">
    <property type="entry name" value="Peptidase_S41"/>
    <property type="match status" value="1"/>
</dbReference>
<reference evidence="4 5" key="1">
    <citation type="submission" date="2024-11" db="EMBL/GenBank/DDBJ databases">
        <authorList>
            <person name="Heng Y.C."/>
            <person name="Lim A.C.H."/>
            <person name="Lee J.K.Y."/>
            <person name="Kittelmann S."/>
        </authorList>
    </citation>
    <scope>NUCLEOTIDE SEQUENCE [LARGE SCALE GENOMIC DNA]</scope>
    <source>
        <strain evidence="4 5">WILCCON 0202</strain>
    </source>
</reference>
<evidence type="ECO:0000256" key="1">
    <source>
        <dbReference type="SAM" id="Phobius"/>
    </source>
</evidence>
<evidence type="ECO:0000313" key="4">
    <source>
        <dbReference type="EMBL" id="MFL0267984.1"/>
    </source>
</evidence>
<proteinExistence type="predicted"/>
<feature type="domain" description="Tail specific protease" evidence="2">
    <location>
        <begin position="278"/>
        <end position="483"/>
    </location>
</feature>
<dbReference type="InterPro" id="IPR005151">
    <property type="entry name" value="Tail-specific_protease"/>
</dbReference>
<gene>
    <name evidence="4" type="ORF">ACJDUH_07705</name>
</gene>
<feature type="domain" description="Tricorn protease C1" evidence="3">
    <location>
        <begin position="47"/>
        <end position="103"/>
    </location>
</feature>
<dbReference type="Pfam" id="PF14684">
    <property type="entry name" value="Tricorn_C1"/>
    <property type="match status" value="1"/>
</dbReference>
<protein>
    <submittedName>
        <fullName evidence="4">S41 family peptidase</fullName>
    </submittedName>
</protein>
<dbReference type="EMBL" id="JBJHZY010000001">
    <property type="protein sequence ID" value="MFL0267984.1"/>
    <property type="molecule type" value="Genomic_DNA"/>
</dbReference>
<dbReference type="Gene3D" id="3.90.226.10">
    <property type="entry name" value="2-enoyl-CoA Hydratase, Chain A, domain 1"/>
    <property type="match status" value="1"/>
</dbReference>
<accession>A0ABW8TQJ7</accession>
<comment type="caution">
    <text evidence="4">The sequence shown here is derived from an EMBL/GenBank/DDBJ whole genome shotgun (WGS) entry which is preliminary data.</text>
</comment>
<feature type="transmembrane region" description="Helical" evidence="1">
    <location>
        <begin position="7"/>
        <end position="30"/>
    </location>
</feature>
<keyword evidence="1" id="KW-0472">Membrane</keyword>